<dbReference type="InterPro" id="IPR029028">
    <property type="entry name" value="Alpha/beta_knot_MTases"/>
</dbReference>
<comment type="caution">
    <text evidence="13">The sequence shown here is derived from an EMBL/GenBank/DDBJ whole genome shotgun (WGS) entry which is preliminary data.</text>
</comment>
<proteinExistence type="inferred from homology"/>
<keyword evidence="3 10" id="KW-0963">Cytoplasm</keyword>
<evidence type="ECO:0000256" key="6">
    <source>
        <dbReference type="ARBA" id="ARBA00022679"/>
    </source>
</evidence>
<accession>A0A2N6QRN0</accession>
<evidence type="ECO:0000256" key="2">
    <source>
        <dbReference type="ARBA" id="ARBA00005528"/>
    </source>
</evidence>
<dbReference type="PANTHER" id="PTHR30027">
    <property type="entry name" value="RIBOSOMAL RNA SMALL SUBUNIT METHYLTRANSFERASE E"/>
    <property type="match status" value="1"/>
</dbReference>
<dbReference type="EMBL" id="PNGJ01000003">
    <property type="protein sequence ID" value="PMC24566.1"/>
    <property type="molecule type" value="Genomic_DNA"/>
</dbReference>
<evidence type="ECO:0000256" key="8">
    <source>
        <dbReference type="ARBA" id="ARBA00025699"/>
    </source>
</evidence>
<dbReference type="InterPro" id="IPR029026">
    <property type="entry name" value="tRNA_m1G_MTases_N"/>
</dbReference>
<reference evidence="13 14" key="1">
    <citation type="submission" date="2017-09" db="EMBL/GenBank/DDBJ databases">
        <title>Bacterial strain isolated from the female urinary microbiota.</title>
        <authorList>
            <person name="Thomas-White K."/>
            <person name="Kumar N."/>
            <person name="Forster S."/>
            <person name="Putonti C."/>
            <person name="Lawley T."/>
            <person name="Wolfe A.J."/>
        </authorList>
    </citation>
    <scope>NUCLEOTIDE SEQUENCE [LARGE SCALE GENOMIC DNA]</scope>
    <source>
        <strain evidence="13 14">UMB0536</strain>
    </source>
</reference>
<dbReference type="Pfam" id="PF04452">
    <property type="entry name" value="Methyltrans_RNA"/>
    <property type="match status" value="1"/>
</dbReference>
<evidence type="ECO:0000256" key="7">
    <source>
        <dbReference type="ARBA" id="ARBA00022691"/>
    </source>
</evidence>
<evidence type="ECO:0000313" key="13">
    <source>
        <dbReference type="EMBL" id="PMC24566.1"/>
    </source>
</evidence>
<dbReference type="OrthoDB" id="9815641at2"/>
<evidence type="ECO:0000256" key="3">
    <source>
        <dbReference type="ARBA" id="ARBA00022490"/>
    </source>
</evidence>
<comment type="similarity">
    <text evidence="2 10">Belongs to the RNA methyltransferase RsmE family.</text>
</comment>
<evidence type="ECO:0000256" key="5">
    <source>
        <dbReference type="ARBA" id="ARBA00022603"/>
    </source>
</evidence>
<dbReference type="Pfam" id="PF20260">
    <property type="entry name" value="PUA_4"/>
    <property type="match status" value="1"/>
</dbReference>
<dbReference type="PIRSF" id="PIRSF015601">
    <property type="entry name" value="MTase_slr0722"/>
    <property type="match status" value="1"/>
</dbReference>
<dbReference type="GO" id="GO:0070475">
    <property type="term" value="P:rRNA base methylation"/>
    <property type="evidence" value="ECO:0007669"/>
    <property type="project" value="TreeGrafter"/>
</dbReference>
<dbReference type="CDD" id="cd18084">
    <property type="entry name" value="RsmE-like"/>
    <property type="match status" value="1"/>
</dbReference>
<evidence type="ECO:0000313" key="14">
    <source>
        <dbReference type="Proteomes" id="UP000235564"/>
    </source>
</evidence>
<dbReference type="AlphaFoldDB" id="A0A2N6QRN0"/>
<sequence>MKEARYFYVPDAAQATELPPEEARHAVSVLRLKAGDEIFLMDGKGSFYQANVTLAATKHCMYDIVKALPQQKTWKGHVHLAIAPTKMMDRMEWMIEKMTEVGFDEITFLNCRYSERKQLRIDRLEKIVIAAMKQSRKAWKPVVHPIMPFQDFVNQQREGGLYIAHCYTEIARNDFLNEIQQAGEQQDVTILVGPEGDFSVEEVNQALEKGFTSVSLGQNRLRTETAGLVSIVMSQVVKRVL</sequence>
<keyword evidence="4 10" id="KW-0698">rRNA processing</keyword>
<dbReference type="GO" id="GO:0070042">
    <property type="term" value="F:rRNA (uridine-N3-)-methyltransferase activity"/>
    <property type="evidence" value="ECO:0007669"/>
    <property type="project" value="TreeGrafter"/>
</dbReference>
<dbReference type="Gene3D" id="2.40.240.20">
    <property type="entry name" value="Hypothetical PUA domain-like, domain 1"/>
    <property type="match status" value="1"/>
</dbReference>
<dbReference type="InterPro" id="IPR046887">
    <property type="entry name" value="RsmE_PUA-like"/>
</dbReference>
<dbReference type="SUPFAM" id="SSF88697">
    <property type="entry name" value="PUA domain-like"/>
    <property type="match status" value="1"/>
</dbReference>
<dbReference type="NCBIfam" id="NF008702">
    <property type="entry name" value="PRK11713.6-1"/>
    <property type="match status" value="1"/>
</dbReference>
<dbReference type="InterPro" id="IPR046886">
    <property type="entry name" value="RsmE_MTase_dom"/>
</dbReference>
<dbReference type="Proteomes" id="UP000235564">
    <property type="component" value="Unassembled WGS sequence"/>
</dbReference>
<dbReference type="NCBIfam" id="TIGR00046">
    <property type="entry name" value="RsmE family RNA methyltransferase"/>
    <property type="match status" value="1"/>
</dbReference>
<name>A0A2N6QRN0_9BACT</name>
<evidence type="ECO:0000256" key="4">
    <source>
        <dbReference type="ARBA" id="ARBA00022552"/>
    </source>
</evidence>
<keyword evidence="6 10" id="KW-0808">Transferase</keyword>
<gene>
    <name evidence="13" type="ORF">CJ231_04745</name>
</gene>
<dbReference type="EC" id="2.1.1.193" evidence="10"/>
<comment type="catalytic activity">
    <reaction evidence="9 10">
        <text>uridine(1498) in 16S rRNA + S-adenosyl-L-methionine = N(3)-methyluridine(1498) in 16S rRNA + S-adenosyl-L-homocysteine + H(+)</text>
        <dbReference type="Rhea" id="RHEA:42920"/>
        <dbReference type="Rhea" id="RHEA-COMP:10283"/>
        <dbReference type="Rhea" id="RHEA-COMP:10284"/>
        <dbReference type="ChEBI" id="CHEBI:15378"/>
        <dbReference type="ChEBI" id="CHEBI:57856"/>
        <dbReference type="ChEBI" id="CHEBI:59789"/>
        <dbReference type="ChEBI" id="CHEBI:65315"/>
        <dbReference type="ChEBI" id="CHEBI:74502"/>
        <dbReference type="EC" id="2.1.1.193"/>
    </reaction>
</comment>
<dbReference type="InterPro" id="IPR015947">
    <property type="entry name" value="PUA-like_sf"/>
</dbReference>
<dbReference type="PANTHER" id="PTHR30027:SF3">
    <property type="entry name" value="16S RRNA (URACIL(1498)-N(3))-METHYLTRANSFERASE"/>
    <property type="match status" value="1"/>
</dbReference>
<dbReference type="GO" id="GO:0005737">
    <property type="term" value="C:cytoplasm"/>
    <property type="evidence" value="ECO:0007669"/>
    <property type="project" value="UniProtKB-SubCell"/>
</dbReference>
<protein>
    <recommendedName>
        <fullName evidence="10">Ribosomal RNA small subunit methyltransferase E</fullName>
        <ecNumber evidence="10">2.1.1.193</ecNumber>
    </recommendedName>
</protein>
<evidence type="ECO:0000256" key="1">
    <source>
        <dbReference type="ARBA" id="ARBA00004496"/>
    </source>
</evidence>
<dbReference type="InterPro" id="IPR006700">
    <property type="entry name" value="RsmE"/>
</dbReference>
<feature type="domain" description="Ribosomal RNA small subunit methyltransferase E PUA-like" evidence="12">
    <location>
        <begin position="18"/>
        <end position="55"/>
    </location>
</feature>
<organism evidence="13 14">
    <name type="scientific">Hoylesella buccalis</name>
    <dbReference type="NCBI Taxonomy" id="28127"/>
    <lineage>
        <taxon>Bacteria</taxon>
        <taxon>Pseudomonadati</taxon>
        <taxon>Bacteroidota</taxon>
        <taxon>Bacteroidia</taxon>
        <taxon>Bacteroidales</taxon>
        <taxon>Prevotellaceae</taxon>
        <taxon>Hoylesella</taxon>
    </lineage>
</organism>
<dbReference type="Gene3D" id="3.40.1280.10">
    <property type="match status" value="1"/>
</dbReference>
<dbReference type="RefSeq" id="WP_102696964.1">
    <property type="nucleotide sequence ID" value="NZ_PNGJ01000003.1"/>
</dbReference>
<keyword evidence="7 10" id="KW-0949">S-adenosyl-L-methionine</keyword>
<evidence type="ECO:0000256" key="10">
    <source>
        <dbReference type="PIRNR" id="PIRNR015601"/>
    </source>
</evidence>
<dbReference type="SUPFAM" id="SSF75217">
    <property type="entry name" value="alpha/beta knot"/>
    <property type="match status" value="1"/>
</dbReference>
<comment type="subcellular location">
    <subcellularLocation>
        <location evidence="1 10">Cytoplasm</location>
    </subcellularLocation>
</comment>
<evidence type="ECO:0000259" key="11">
    <source>
        <dbReference type="Pfam" id="PF04452"/>
    </source>
</evidence>
<comment type="function">
    <text evidence="8 10">Specifically methylates the N3 position of the uracil ring of uridine 1498 (m3U1498) in 16S rRNA. Acts on the fully assembled 30S ribosomal subunit.</text>
</comment>
<keyword evidence="5 10" id="KW-0489">Methyltransferase</keyword>
<evidence type="ECO:0000256" key="9">
    <source>
        <dbReference type="ARBA" id="ARBA00047944"/>
    </source>
</evidence>
<feature type="domain" description="Ribosomal RNA small subunit methyltransferase E methyltransferase" evidence="11">
    <location>
        <begin position="76"/>
        <end position="231"/>
    </location>
</feature>
<evidence type="ECO:0000259" key="12">
    <source>
        <dbReference type="Pfam" id="PF20260"/>
    </source>
</evidence>